<sequence>MSENSYEMINNLDLNEEIRSPEPVENVTKVEEDIQPTDIKIKKLADIWNEINKSSCIVTSIKKMVSKCEEFPEKEKVILHIVDNFKHFTPSHVTTLFNNALYNSERKFDTTFGKYDLDVDLFIKVMSRIMKLSNMNTTLYLNDIRKINTLSDIECGQNYFRIIDFIFKNVDQDINDFNAIKIKNYIELQMKCIIEEYCKSPTINIEFYIDQLELLASPDTLISIYNILLTWLFLKSINYYFASIPYSIQTNETKCFYLIAKHKLKLQGINTPVYHEYFKMWYNFEKNTKPFKCTLKLDHVLAALEECAKYEEIIENDEVDVVLDVALLSSGEEVPKHFRYFNYLQYLMKQRIAKRGPGFPFVCDSTVVYKLLHLSVQKVINDSYHRTVHYELKPEEKAEEKAKRTQPDDDFLSPGFKLFLSGTIGFIMGIKLMESLFNS</sequence>
<name>A0A6C0E7U7_9ZZZZ</name>
<reference evidence="1" key="1">
    <citation type="journal article" date="2020" name="Nature">
        <title>Giant virus diversity and host interactions through global metagenomics.</title>
        <authorList>
            <person name="Schulz F."/>
            <person name="Roux S."/>
            <person name="Paez-Espino D."/>
            <person name="Jungbluth S."/>
            <person name="Walsh D.A."/>
            <person name="Denef V.J."/>
            <person name="McMahon K.D."/>
            <person name="Konstantinidis K.T."/>
            <person name="Eloe-Fadrosh E.A."/>
            <person name="Kyrpides N.C."/>
            <person name="Woyke T."/>
        </authorList>
    </citation>
    <scope>NUCLEOTIDE SEQUENCE</scope>
    <source>
        <strain evidence="1">GVMAG-M-3300023179-150</strain>
    </source>
</reference>
<dbReference type="EMBL" id="MN739761">
    <property type="protein sequence ID" value="QHT25247.1"/>
    <property type="molecule type" value="Genomic_DNA"/>
</dbReference>
<proteinExistence type="predicted"/>
<evidence type="ECO:0000313" key="1">
    <source>
        <dbReference type="EMBL" id="QHT25247.1"/>
    </source>
</evidence>
<protein>
    <submittedName>
        <fullName evidence="1">Uncharacterized protein</fullName>
    </submittedName>
</protein>
<organism evidence="1">
    <name type="scientific">viral metagenome</name>
    <dbReference type="NCBI Taxonomy" id="1070528"/>
    <lineage>
        <taxon>unclassified sequences</taxon>
        <taxon>metagenomes</taxon>
        <taxon>organismal metagenomes</taxon>
    </lineage>
</organism>
<accession>A0A6C0E7U7</accession>
<dbReference type="AlphaFoldDB" id="A0A6C0E7U7"/>